<dbReference type="AlphaFoldDB" id="A0AA88U639"/>
<organism evidence="2 3">
    <name type="scientific">Escallonia rubra</name>
    <dbReference type="NCBI Taxonomy" id="112253"/>
    <lineage>
        <taxon>Eukaryota</taxon>
        <taxon>Viridiplantae</taxon>
        <taxon>Streptophyta</taxon>
        <taxon>Embryophyta</taxon>
        <taxon>Tracheophyta</taxon>
        <taxon>Spermatophyta</taxon>
        <taxon>Magnoliopsida</taxon>
        <taxon>eudicotyledons</taxon>
        <taxon>Gunneridae</taxon>
        <taxon>Pentapetalae</taxon>
        <taxon>asterids</taxon>
        <taxon>campanulids</taxon>
        <taxon>Escalloniales</taxon>
        <taxon>Escalloniaceae</taxon>
        <taxon>Escallonia</taxon>
    </lineage>
</organism>
<dbReference type="EMBL" id="JAVXUO010002753">
    <property type="protein sequence ID" value="KAK2970126.1"/>
    <property type="molecule type" value="Genomic_DNA"/>
</dbReference>
<evidence type="ECO:0000313" key="2">
    <source>
        <dbReference type="EMBL" id="KAK2970126.1"/>
    </source>
</evidence>
<keyword evidence="3" id="KW-1185">Reference proteome</keyword>
<sequence>MKMCAVQIQQGLLKALKGNQGLFETMSVDEKEDMLERAHSALLLCLADNVLRKVSQETTAAGLWNDSISMEEVEVVINSQELRKKVIENKGEEQCDGLMARGRSIDYAGSRNKRRSSSQSKVKKLKCCHWHKEWHYRKDCPEHKEKKKDNFKTADARVVEDNSDGRDVLPVTINSSDIGHVRKLRKILISLGMLDSNGCSYWAAGGVMRIMKGALVVMKWLKQNSLYLLQGSTVTGAAAAATVSSSDIDSDTTKLWHMRLGHMSERGMDVLSKQGLLGSKKIGKLDFLEHSVFAK</sequence>
<comment type="caution">
    <text evidence="2">The sequence shown here is derived from an EMBL/GenBank/DDBJ whole genome shotgun (WGS) entry which is preliminary data.</text>
</comment>
<feature type="domain" description="GAG-pre-integrase" evidence="1">
    <location>
        <begin position="226"/>
        <end position="295"/>
    </location>
</feature>
<dbReference type="Pfam" id="PF13976">
    <property type="entry name" value="gag_pre-integrs"/>
    <property type="match status" value="1"/>
</dbReference>
<reference evidence="2" key="1">
    <citation type="submission" date="2022-12" db="EMBL/GenBank/DDBJ databases">
        <title>Draft genome assemblies for two species of Escallonia (Escalloniales).</title>
        <authorList>
            <person name="Chanderbali A."/>
            <person name="Dervinis C."/>
            <person name="Anghel I."/>
            <person name="Soltis D."/>
            <person name="Soltis P."/>
            <person name="Zapata F."/>
        </authorList>
    </citation>
    <scope>NUCLEOTIDE SEQUENCE</scope>
    <source>
        <strain evidence="2">UCBG92.1500</strain>
        <tissue evidence="2">Leaf</tissue>
    </source>
</reference>
<evidence type="ECO:0000313" key="3">
    <source>
        <dbReference type="Proteomes" id="UP001187471"/>
    </source>
</evidence>
<accession>A0AA88U639</accession>
<protein>
    <recommendedName>
        <fullName evidence="1">GAG-pre-integrase domain-containing protein</fullName>
    </recommendedName>
</protein>
<evidence type="ECO:0000259" key="1">
    <source>
        <dbReference type="Pfam" id="PF13976"/>
    </source>
</evidence>
<name>A0AA88U639_9ASTE</name>
<proteinExistence type="predicted"/>
<gene>
    <name evidence="2" type="ORF">RJ640_001603</name>
</gene>
<dbReference type="Proteomes" id="UP001187471">
    <property type="component" value="Unassembled WGS sequence"/>
</dbReference>
<dbReference type="InterPro" id="IPR025724">
    <property type="entry name" value="GAG-pre-integrase_dom"/>
</dbReference>